<sequence length="293" mass="33372">MSSSREGVGDLTVSQRRAESGPALLPVAWRAYRPPRWWFEIILIVVLDAVYEHLRDLVPLREHEAYARGWDLFHFEQHLGFDIELTLNRFVMHHHWIAQAANYGYATFAVPVIGVLVWLFIWHRRVYKTARSVLAFTTILGLIGFWLFPTAPPRLLNGAGFVDTTVYFHTIGSWGSRTVSEHSNLFAAMPSLHCAWALWVGLSLFFVARHRLLRALGVLYPLWTLFLVMATANHYIFDALAGYFCVAVSVVAVWLLFGHQPWSPARDKEELTRLHHAKDAAQPSEGDRAPSAV</sequence>
<feature type="domain" description="Inositolphosphotransferase Aur1/Ipt1" evidence="7">
    <location>
        <begin position="71"/>
        <end position="251"/>
    </location>
</feature>
<dbReference type="CDD" id="cd03386">
    <property type="entry name" value="PAP2_Aur1_like"/>
    <property type="match status" value="1"/>
</dbReference>
<feature type="region of interest" description="Disordered" evidence="5">
    <location>
        <begin position="274"/>
        <end position="293"/>
    </location>
</feature>
<evidence type="ECO:0000256" key="6">
    <source>
        <dbReference type="SAM" id="Phobius"/>
    </source>
</evidence>
<dbReference type="AlphaFoldDB" id="A0A839N7H3"/>
<evidence type="ECO:0000313" key="8">
    <source>
        <dbReference type="EMBL" id="MBB2893217.1"/>
    </source>
</evidence>
<comment type="caution">
    <text evidence="8">The sequence shown here is derived from an EMBL/GenBank/DDBJ whole genome shotgun (WGS) entry which is preliminary data.</text>
</comment>
<dbReference type="InterPro" id="IPR052185">
    <property type="entry name" value="IPC_Synthase-Related"/>
</dbReference>
<feature type="transmembrane region" description="Helical" evidence="6">
    <location>
        <begin position="103"/>
        <end position="121"/>
    </location>
</feature>
<dbReference type="InterPro" id="IPR026841">
    <property type="entry name" value="Aur1/Ipt1"/>
</dbReference>
<evidence type="ECO:0000256" key="2">
    <source>
        <dbReference type="ARBA" id="ARBA00022692"/>
    </source>
</evidence>
<dbReference type="PANTHER" id="PTHR31310">
    <property type="match status" value="1"/>
</dbReference>
<keyword evidence="3 6" id="KW-1133">Transmembrane helix</keyword>
<evidence type="ECO:0000256" key="4">
    <source>
        <dbReference type="ARBA" id="ARBA00023136"/>
    </source>
</evidence>
<dbReference type="RefSeq" id="WP_183321557.1">
    <property type="nucleotide sequence ID" value="NZ_JACHVQ010000002.1"/>
</dbReference>
<keyword evidence="4 6" id="KW-0472">Membrane</keyword>
<dbReference type="PANTHER" id="PTHR31310:SF7">
    <property type="entry name" value="PA-PHOSPHATASE RELATED-FAMILY PROTEIN DDB_G0268928"/>
    <property type="match status" value="1"/>
</dbReference>
<keyword evidence="2 6" id="KW-0812">Transmembrane</keyword>
<evidence type="ECO:0000256" key="3">
    <source>
        <dbReference type="ARBA" id="ARBA00022989"/>
    </source>
</evidence>
<dbReference type="Pfam" id="PF14378">
    <property type="entry name" value="PAP2_3"/>
    <property type="match status" value="1"/>
</dbReference>
<reference evidence="8 9" key="1">
    <citation type="submission" date="2020-08" db="EMBL/GenBank/DDBJ databases">
        <title>Sequencing the genomes of 1000 actinobacteria strains.</title>
        <authorList>
            <person name="Klenk H.-P."/>
        </authorList>
    </citation>
    <scope>NUCLEOTIDE SEQUENCE [LARGE SCALE GENOMIC DNA]</scope>
    <source>
        <strain evidence="8 9">DSM 105369</strain>
    </source>
</reference>
<evidence type="ECO:0000256" key="1">
    <source>
        <dbReference type="ARBA" id="ARBA00004141"/>
    </source>
</evidence>
<feature type="transmembrane region" description="Helical" evidence="6">
    <location>
        <begin position="215"/>
        <end position="235"/>
    </location>
</feature>
<evidence type="ECO:0000256" key="5">
    <source>
        <dbReference type="SAM" id="MobiDB-lite"/>
    </source>
</evidence>
<accession>A0A839N7H3</accession>
<evidence type="ECO:0000259" key="7">
    <source>
        <dbReference type="Pfam" id="PF14378"/>
    </source>
</evidence>
<evidence type="ECO:0000313" key="9">
    <source>
        <dbReference type="Proteomes" id="UP000559182"/>
    </source>
</evidence>
<dbReference type="GO" id="GO:0016020">
    <property type="term" value="C:membrane"/>
    <property type="evidence" value="ECO:0007669"/>
    <property type="project" value="UniProtKB-SubCell"/>
</dbReference>
<comment type="subcellular location">
    <subcellularLocation>
        <location evidence="1">Membrane</location>
        <topology evidence="1">Multi-pass membrane protein</topology>
    </subcellularLocation>
</comment>
<proteinExistence type="predicted"/>
<feature type="transmembrane region" description="Helical" evidence="6">
    <location>
        <begin position="241"/>
        <end position="258"/>
    </location>
</feature>
<feature type="transmembrane region" description="Helical" evidence="6">
    <location>
        <begin position="133"/>
        <end position="151"/>
    </location>
</feature>
<dbReference type="EMBL" id="JACHVQ010000002">
    <property type="protein sequence ID" value="MBB2893217.1"/>
    <property type="molecule type" value="Genomic_DNA"/>
</dbReference>
<protein>
    <recommendedName>
        <fullName evidence="7">Inositolphosphotransferase Aur1/Ipt1 domain-containing protein</fullName>
    </recommendedName>
</protein>
<name>A0A839N7H3_9MICO</name>
<keyword evidence="9" id="KW-1185">Reference proteome</keyword>
<gene>
    <name evidence="8" type="ORF">FHU39_003235</name>
</gene>
<organism evidence="8 9">
    <name type="scientific">Flexivirga oryzae</name>
    <dbReference type="NCBI Taxonomy" id="1794944"/>
    <lineage>
        <taxon>Bacteria</taxon>
        <taxon>Bacillati</taxon>
        <taxon>Actinomycetota</taxon>
        <taxon>Actinomycetes</taxon>
        <taxon>Micrococcales</taxon>
        <taxon>Dermacoccaceae</taxon>
        <taxon>Flexivirga</taxon>
    </lineage>
</organism>
<feature type="transmembrane region" description="Helical" evidence="6">
    <location>
        <begin position="185"/>
        <end position="208"/>
    </location>
</feature>
<dbReference type="Proteomes" id="UP000559182">
    <property type="component" value="Unassembled WGS sequence"/>
</dbReference>